<dbReference type="SUPFAM" id="SSF53098">
    <property type="entry name" value="Ribonuclease H-like"/>
    <property type="match status" value="1"/>
</dbReference>
<dbReference type="Gene3D" id="3.30.420.10">
    <property type="entry name" value="Ribonuclease H-like superfamily/Ribonuclease H"/>
    <property type="match status" value="1"/>
</dbReference>
<evidence type="ECO:0000313" key="2">
    <source>
        <dbReference type="EMBL" id="QJA67792.1"/>
    </source>
</evidence>
<evidence type="ECO:0008006" key="4">
    <source>
        <dbReference type="Google" id="ProtNLM"/>
    </source>
</evidence>
<dbReference type="EMBL" id="MT143987">
    <property type="protein sequence ID" value="QJA45213.1"/>
    <property type="molecule type" value="Genomic_DNA"/>
</dbReference>
<evidence type="ECO:0000313" key="3">
    <source>
        <dbReference type="EMBL" id="QJI04857.1"/>
    </source>
</evidence>
<gene>
    <name evidence="3" type="ORF">MM415A00124_0032</name>
    <name evidence="2" type="ORF">MM415B00156_0032</name>
    <name evidence="1" type="ORF">TM448A00198_0028</name>
</gene>
<protein>
    <recommendedName>
        <fullName evidence="4">Holliday junction nuclease RuvC</fullName>
    </recommendedName>
</protein>
<dbReference type="InterPro" id="IPR012337">
    <property type="entry name" value="RNaseH-like_sf"/>
</dbReference>
<name>A0A6H1ZBD2_9ZZZZ</name>
<reference evidence="1" key="1">
    <citation type="submission" date="2020-03" db="EMBL/GenBank/DDBJ databases">
        <title>The deep terrestrial virosphere.</title>
        <authorList>
            <person name="Holmfeldt K."/>
            <person name="Nilsson E."/>
            <person name="Simone D."/>
            <person name="Lopez-Fernandez M."/>
            <person name="Wu X."/>
            <person name="de Brujin I."/>
            <person name="Lundin D."/>
            <person name="Andersson A."/>
            <person name="Bertilsson S."/>
            <person name="Dopson M."/>
        </authorList>
    </citation>
    <scope>NUCLEOTIDE SEQUENCE</scope>
    <source>
        <strain evidence="3">MM415A00124</strain>
        <strain evidence="2">MM415B00156</strain>
        <strain evidence="1">TM448A00198</strain>
    </source>
</reference>
<accession>A0A6H1ZBD2</accession>
<dbReference type="GO" id="GO:0003676">
    <property type="term" value="F:nucleic acid binding"/>
    <property type="evidence" value="ECO:0007669"/>
    <property type="project" value="InterPro"/>
</dbReference>
<dbReference type="InterPro" id="IPR036397">
    <property type="entry name" value="RNaseH_sf"/>
</dbReference>
<dbReference type="EMBL" id="MT145191">
    <property type="protein sequence ID" value="QJI04857.1"/>
    <property type="molecule type" value="Genomic_DNA"/>
</dbReference>
<proteinExistence type="predicted"/>
<evidence type="ECO:0000313" key="1">
    <source>
        <dbReference type="EMBL" id="QJA45213.1"/>
    </source>
</evidence>
<organism evidence="1">
    <name type="scientific">viral metagenome</name>
    <dbReference type="NCBI Taxonomy" id="1070528"/>
    <lineage>
        <taxon>unclassified sequences</taxon>
        <taxon>metagenomes</taxon>
        <taxon>organismal metagenomes</taxon>
    </lineage>
</organism>
<dbReference type="AlphaFoldDB" id="A0A6H1ZBD2"/>
<sequence length="170" mass="18403">MYLALDLATCTGFCFGQPDTGELPAIGHIRLPKTGEDVGTFLIAFEDWLTSKVGRVEPSLLLFEAPILASSATPHVTRKLHALAGITEMVAIRARIECCEVYPVTVKKALTGSGRADKDDMVRAARAYGFNPAVPDEADAFGLWLHAVKTRFPKDAGRWDPINFMTGAPA</sequence>
<dbReference type="EMBL" id="MT141576">
    <property type="protein sequence ID" value="QJA67792.1"/>
    <property type="molecule type" value="Genomic_DNA"/>
</dbReference>